<reference evidence="2 3" key="1">
    <citation type="submission" date="2024-01" db="EMBL/GenBank/DDBJ databases">
        <title>The genomes of 5 underutilized Papilionoideae crops provide insights into root nodulation and disease resistanc.</title>
        <authorList>
            <person name="Jiang F."/>
        </authorList>
    </citation>
    <scope>NUCLEOTIDE SEQUENCE [LARGE SCALE GENOMIC DNA]</scope>
    <source>
        <strain evidence="2">DUOXIRENSHENG_FW03</strain>
        <tissue evidence="2">Leaves</tissue>
    </source>
</reference>
<name>A0AAN9S827_PSOTE</name>
<sequence length="198" mass="22160">MRGTTDRVCKVLRCLTSSKRSSVSSQYGQNEWIRAIGEENCRADQSLEEEDDVSIIDGQSGERANHGNKRQWGPQIQIMDNIQCNKTEAKNAHDESVAMGTIEHAKSIPLIVETCTLNTKDVIDHHTDAMSNFHILPESFAWPPPLIEWPIIEKGTPLVMNAQSLGCEEQPPSDPIENHNSTVEEQSTRGIRTRGEIK</sequence>
<gene>
    <name evidence="2" type="ORF">VNO78_24255</name>
</gene>
<evidence type="ECO:0000313" key="3">
    <source>
        <dbReference type="Proteomes" id="UP001386955"/>
    </source>
</evidence>
<dbReference type="Proteomes" id="UP001386955">
    <property type="component" value="Unassembled WGS sequence"/>
</dbReference>
<accession>A0AAN9S827</accession>
<proteinExistence type="predicted"/>
<evidence type="ECO:0000313" key="2">
    <source>
        <dbReference type="EMBL" id="KAK7389343.1"/>
    </source>
</evidence>
<dbReference type="AlphaFoldDB" id="A0AAN9S827"/>
<comment type="caution">
    <text evidence="2">The sequence shown here is derived from an EMBL/GenBank/DDBJ whole genome shotgun (WGS) entry which is preliminary data.</text>
</comment>
<dbReference type="EMBL" id="JAYMYS010000006">
    <property type="protein sequence ID" value="KAK7389343.1"/>
    <property type="molecule type" value="Genomic_DNA"/>
</dbReference>
<evidence type="ECO:0000256" key="1">
    <source>
        <dbReference type="SAM" id="MobiDB-lite"/>
    </source>
</evidence>
<feature type="compositionally biased region" description="Polar residues" evidence="1">
    <location>
        <begin position="178"/>
        <end position="190"/>
    </location>
</feature>
<feature type="region of interest" description="Disordered" evidence="1">
    <location>
        <begin position="167"/>
        <end position="198"/>
    </location>
</feature>
<protein>
    <submittedName>
        <fullName evidence="2">Uncharacterized protein</fullName>
    </submittedName>
</protein>
<keyword evidence="3" id="KW-1185">Reference proteome</keyword>
<organism evidence="2 3">
    <name type="scientific">Psophocarpus tetragonolobus</name>
    <name type="common">Winged bean</name>
    <name type="synonym">Dolichos tetragonolobus</name>
    <dbReference type="NCBI Taxonomy" id="3891"/>
    <lineage>
        <taxon>Eukaryota</taxon>
        <taxon>Viridiplantae</taxon>
        <taxon>Streptophyta</taxon>
        <taxon>Embryophyta</taxon>
        <taxon>Tracheophyta</taxon>
        <taxon>Spermatophyta</taxon>
        <taxon>Magnoliopsida</taxon>
        <taxon>eudicotyledons</taxon>
        <taxon>Gunneridae</taxon>
        <taxon>Pentapetalae</taxon>
        <taxon>rosids</taxon>
        <taxon>fabids</taxon>
        <taxon>Fabales</taxon>
        <taxon>Fabaceae</taxon>
        <taxon>Papilionoideae</taxon>
        <taxon>50 kb inversion clade</taxon>
        <taxon>NPAAA clade</taxon>
        <taxon>indigoferoid/millettioid clade</taxon>
        <taxon>Phaseoleae</taxon>
        <taxon>Psophocarpus</taxon>
    </lineage>
</organism>